<dbReference type="InterPro" id="IPR020802">
    <property type="entry name" value="TesA-like"/>
</dbReference>
<dbReference type="SMART" id="SM00824">
    <property type="entry name" value="PKS_TE"/>
    <property type="match status" value="1"/>
</dbReference>
<dbReference type="PANTHER" id="PTHR11487">
    <property type="entry name" value="THIOESTERASE"/>
    <property type="match status" value="1"/>
</dbReference>
<proteinExistence type="inferred from homology"/>
<feature type="domain" description="Thioesterase TesA-like" evidence="3">
    <location>
        <begin position="25"/>
        <end position="247"/>
    </location>
</feature>
<comment type="similarity">
    <text evidence="1">Belongs to the thioesterase family.</text>
</comment>
<organism evidence="4 5">
    <name type="scientific">Actinokineospora guangxiensis</name>
    <dbReference type="NCBI Taxonomy" id="1490288"/>
    <lineage>
        <taxon>Bacteria</taxon>
        <taxon>Bacillati</taxon>
        <taxon>Actinomycetota</taxon>
        <taxon>Actinomycetes</taxon>
        <taxon>Pseudonocardiales</taxon>
        <taxon>Pseudonocardiaceae</taxon>
        <taxon>Actinokineospora</taxon>
    </lineage>
</organism>
<keyword evidence="5" id="KW-1185">Reference proteome</keyword>
<protein>
    <submittedName>
        <fullName evidence="4">Thioesterase II family protein</fullName>
    </submittedName>
</protein>
<evidence type="ECO:0000313" key="5">
    <source>
        <dbReference type="Proteomes" id="UP001596157"/>
    </source>
</evidence>
<evidence type="ECO:0000256" key="2">
    <source>
        <dbReference type="ARBA" id="ARBA00022801"/>
    </source>
</evidence>
<keyword evidence="2" id="KW-0378">Hydrolase</keyword>
<dbReference type="RefSeq" id="WP_378244800.1">
    <property type="nucleotide sequence ID" value="NZ_JBHSKF010000002.1"/>
</dbReference>
<dbReference type="InterPro" id="IPR012223">
    <property type="entry name" value="TEII"/>
</dbReference>
<reference evidence="5" key="1">
    <citation type="journal article" date="2019" name="Int. J. Syst. Evol. Microbiol.">
        <title>The Global Catalogue of Microorganisms (GCM) 10K type strain sequencing project: providing services to taxonomists for standard genome sequencing and annotation.</title>
        <authorList>
            <consortium name="The Broad Institute Genomics Platform"/>
            <consortium name="The Broad Institute Genome Sequencing Center for Infectious Disease"/>
            <person name="Wu L."/>
            <person name="Ma J."/>
        </authorList>
    </citation>
    <scope>NUCLEOTIDE SEQUENCE [LARGE SCALE GENOMIC DNA]</scope>
    <source>
        <strain evidence="5">CCUG 59778</strain>
    </source>
</reference>
<dbReference type="Gene3D" id="3.40.50.1820">
    <property type="entry name" value="alpha/beta hydrolase"/>
    <property type="match status" value="1"/>
</dbReference>
<evidence type="ECO:0000259" key="3">
    <source>
        <dbReference type="SMART" id="SM00824"/>
    </source>
</evidence>
<dbReference type="EMBL" id="JBHSKF010000002">
    <property type="protein sequence ID" value="MFC5286660.1"/>
    <property type="molecule type" value="Genomic_DNA"/>
</dbReference>
<evidence type="ECO:0000256" key="1">
    <source>
        <dbReference type="ARBA" id="ARBA00007169"/>
    </source>
</evidence>
<dbReference type="SUPFAM" id="SSF53474">
    <property type="entry name" value="alpha/beta-Hydrolases"/>
    <property type="match status" value="1"/>
</dbReference>
<comment type="caution">
    <text evidence="4">The sequence shown here is derived from an EMBL/GenBank/DDBJ whole genome shotgun (WGS) entry which is preliminary data.</text>
</comment>
<evidence type="ECO:0000313" key="4">
    <source>
        <dbReference type="EMBL" id="MFC5286660.1"/>
    </source>
</evidence>
<accession>A0ABW0EK83</accession>
<dbReference type="InterPro" id="IPR001031">
    <property type="entry name" value="Thioesterase"/>
</dbReference>
<dbReference type="Pfam" id="PF00975">
    <property type="entry name" value="Thioesterase"/>
    <property type="match status" value="1"/>
</dbReference>
<sequence>MARATTLGRRLVLPRPNPDATRSLVCLSYCGGGTAPFRAWAGVLPADVELAIVCYPGRESRYGEPFCRDWSALAEDTMAALALLGPRPYALFGHSMGSVLAFDVTAALEQRGGHAPAALVVSGGDAPSRYAAQRAKPPTAADSDERLVAWLRDTGQVDAEVLGDADLRSIAVDLLRADLVAAETYRYTPGVTVAAPVHLLYGADEDEPAADVTARWRLLARGEFQADVLAGGHFYTPAVWATLPQLMSVSSTVSSTVPWAVPPAAR</sequence>
<gene>
    <name evidence="4" type="ORF">ACFPM7_06320</name>
</gene>
<dbReference type="PANTHER" id="PTHR11487:SF0">
    <property type="entry name" value="S-ACYL FATTY ACID SYNTHASE THIOESTERASE, MEDIUM CHAIN"/>
    <property type="match status" value="1"/>
</dbReference>
<dbReference type="InterPro" id="IPR029058">
    <property type="entry name" value="AB_hydrolase_fold"/>
</dbReference>
<dbReference type="Proteomes" id="UP001596157">
    <property type="component" value="Unassembled WGS sequence"/>
</dbReference>
<name>A0ABW0EK83_9PSEU</name>